<gene>
    <name evidence="1" type="ORF">GNZ12_26715</name>
</gene>
<keyword evidence="2" id="KW-1185">Reference proteome</keyword>
<dbReference type="RefSeq" id="WP_172315205.1">
    <property type="nucleotide sequence ID" value="NZ_WOEY01000105.1"/>
</dbReference>
<dbReference type="Proteomes" id="UP000652198">
    <property type="component" value="Unassembled WGS sequence"/>
</dbReference>
<reference evidence="1 2" key="1">
    <citation type="submission" date="2019-11" db="EMBL/GenBank/DDBJ databases">
        <title>Metabolism of dissolved organic matter in forest soils.</title>
        <authorList>
            <person name="Cyle K.T."/>
            <person name="Wilhelm R.C."/>
            <person name="Martinez C.E."/>
        </authorList>
    </citation>
    <scope>NUCLEOTIDE SEQUENCE [LARGE SCALE GENOMIC DNA]</scope>
    <source>
        <strain evidence="1 2">1N</strain>
    </source>
</reference>
<evidence type="ECO:0000313" key="2">
    <source>
        <dbReference type="Proteomes" id="UP000652198"/>
    </source>
</evidence>
<evidence type="ECO:0000313" key="1">
    <source>
        <dbReference type="EMBL" id="NPT44845.1"/>
    </source>
</evidence>
<name>A0ABX2BY43_9BURK</name>
<organism evidence="1 2">
    <name type="scientific">Paraburkholderia solitsugae</name>
    <dbReference type="NCBI Taxonomy" id="2675748"/>
    <lineage>
        <taxon>Bacteria</taxon>
        <taxon>Pseudomonadati</taxon>
        <taxon>Pseudomonadota</taxon>
        <taxon>Betaproteobacteria</taxon>
        <taxon>Burkholderiales</taxon>
        <taxon>Burkholderiaceae</taxon>
        <taxon>Paraburkholderia</taxon>
    </lineage>
</organism>
<sequence>MGDIVEDWIPVKTAMLAGPLLDLTLAKWSGDFSLVVVQLYAGLHPAYVLVQDNETATETDSERTLRPWNPQADPELAAQLVRRLNAEGVPTERAEGDDMRAALCRALTNAVGPVVAVPVYSHVGDKVPDVDTVRALDERIFATLSADERAVLNFYRTRGRKFGAYITITGDVDETALAAGASPLQEDAILRRSSRVHVSMTDEMGAGNGVVALSVQNMAVAARRAARSKARPLGSFRAISNSAST</sequence>
<dbReference type="EMBL" id="WOEY01000105">
    <property type="protein sequence ID" value="NPT44845.1"/>
    <property type="molecule type" value="Genomic_DNA"/>
</dbReference>
<protein>
    <submittedName>
        <fullName evidence="1">Uncharacterized protein</fullName>
    </submittedName>
</protein>
<comment type="caution">
    <text evidence="1">The sequence shown here is derived from an EMBL/GenBank/DDBJ whole genome shotgun (WGS) entry which is preliminary data.</text>
</comment>
<proteinExistence type="predicted"/>
<accession>A0ABX2BY43</accession>